<accession>A0A645DX55</accession>
<dbReference type="EMBL" id="VSSQ01040627">
    <property type="protein sequence ID" value="MPM93926.1"/>
    <property type="molecule type" value="Genomic_DNA"/>
</dbReference>
<gene>
    <name evidence="1" type="ORF">SDC9_141068</name>
</gene>
<sequence>MADAAQRVGRVQQGLGGNAAPVQANASQVLALDQGRAQLEL</sequence>
<name>A0A645DX55_9ZZZZ</name>
<dbReference type="AlphaFoldDB" id="A0A645DX55"/>
<comment type="caution">
    <text evidence="1">The sequence shown here is derived from an EMBL/GenBank/DDBJ whole genome shotgun (WGS) entry which is preliminary data.</text>
</comment>
<protein>
    <submittedName>
        <fullName evidence="1">Uncharacterized protein</fullName>
    </submittedName>
</protein>
<proteinExistence type="predicted"/>
<reference evidence="1" key="1">
    <citation type="submission" date="2019-08" db="EMBL/GenBank/DDBJ databases">
        <authorList>
            <person name="Kucharzyk K."/>
            <person name="Murdoch R.W."/>
            <person name="Higgins S."/>
            <person name="Loffler F."/>
        </authorList>
    </citation>
    <scope>NUCLEOTIDE SEQUENCE</scope>
</reference>
<organism evidence="1">
    <name type="scientific">bioreactor metagenome</name>
    <dbReference type="NCBI Taxonomy" id="1076179"/>
    <lineage>
        <taxon>unclassified sequences</taxon>
        <taxon>metagenomes</taxon>
        <taxon>ecological metagenomes</taxon>
    </lineage>
</organism>
<evidence type="ECO:0000313" key="1">
    <source>
        <dbReference type="EMBL" id="MPM93926.1"/>
    </source>
</evidence>